<protein>
    <recommendedName>
        <fullName evidence="5">F-box domain-containing protein</fullName>
    </recommendedName>
</protein>
<accession>A0A4Q0A474</accession>
<dbReference type="OrthoDB" id="10674838at2759"/>
<dbReference type="Proteomes" id="UP000268162">
    <property type="component" value="Unassembled WGS sequence"/>
</dbReference>
<feature type="signal peptide" evidence="2">
    <location>
        <begin position="1"/>
        <end position="26"/>
    </location>
</feature>
<feature type="chain" id="PRO_5020838896" description="F-box domain-containing protein" evidence="2">
    <location>
        <begin position="27"/>
        <end position="338"/>
    </location>
</feature>
<keyword evidence="4" id="KW-1185">Reference proteome</keyword>
<name>A0A4Q0A474_9FUNG</name>
<gene>
    <name evidence="3" type="ORF">BJ085DRAFT_37838</name>
</gene>
<evidence type="ECO:0000256" key="2">
    <source>
        <dbReference type="SAM" id="SignalP"/>
    </source>
</evidence>
<reference evidence="4" key="1">
    <citation type="journal article" date="2018" name="Nat. Microbiol.">
        <title>Leveraging single-cell genomics to expand the fungal tree of life.</title>
        <authorList>
            <person name="Ahrendt S.R."/>
            <person name="Quandt C.A."/>
            <person name="Ciobanu D."/>
            <person name="Clum A."/>
            <person name="Salamov A."/>
            <person name="Andreopoulos B."/>
            <person name="Cheng J.F."/>
            <person name="Woyke T."/>
            <person name="Pelin A."/>
            <person name="Henrissat B."/>
            <person name="Reynolds N.K."/>
            <person name="Benny G.L."/>
            <person name="Smith M.E."/>
            <person name="James T.Y."/>
            <person name="Grigoriev I.V."/>
        </authorList>
    </citation>
    <scope>NUCLEOTIDE SEQUENCE [LARGE SCALE GENOMIC DNA]</scope>
    <source>
        <strain evidence="4">RSA 468</strain>
    </source>
</reference>
<feature type="region of interest" description="Disordered" evidence="1">
    <location>
        <begin position="28"/>
        <end position="50"/>
    </location>
</feature>
<evidence type="ECO:0000313" key="3">
    <source>
        <dbReference type="EMBL" id="RKP40060.1"/>
    </source>
</evidence>
<sequence length="338" mass="38077">MVRPIQNLTLGLGLLALVQLFTASSAVPVPNHQNLNSEPSPGTIKKPMPQANKVNKTTQNIIPRGQLPLEIMFSILGKLHPDEFIRVLRIPGMKEIAQKYNPYDLRRHVDNDGNLDDSATQRIFTAYTTRQLLLQNGPVAWAKLQPTMARYNTLTVADLKASQPAVFTTLCTPLVHLITDRISKMTFDKLHKRIQPLLTMDTSVRVAHDLARVAIVHNQLDIVRFLVVRDPHAIESRLLENWKLKMNLAALYYWALNLDRPQIAEFLASKVEGKQAVEVSTACINLQMGFKCGLIPNKIPTGLSYVHYAMTKEESLALMLFDTEPVTPFIDNLYVPIQ</sequence>
<proteinExistence type="predicted"/>
<dbReference type="AlphaFoldDB" id="A0A4Q0A474"/>
<dbReference type="EMBL" id="ML002228">
    <property type="protein sequence ID" value="RKP40060.1"/>
    <property type="molecule type" value="Genomic_DNA"/>
</dbReference>
<keyword evidence="2" id="KW-0732">Signal</keyword>
<organism evidence="3 4">
    <name type="scientific">Dimargaris cristalligena</name>
    <dbReference type="NCBI Taxonomy" id="215637"/>
    <lineage>
        <taxon>Eukaryota</taxon>
        <taxon>Fungi</taxon>
        <taxon>Fungi incertae sedis</taxon>
        <taxon>Zoopagomycota</taxon>
        <taxon>Kickxellomycotina</taxon>
        <taxon>Dimargaritomycetes</taxon>
        <taxon>Dimargaritales</taxon>
        <taxon>Dimargaritaceae</taxon>
        <taxon>Dimargaris</taxon>
    </lineage>
</organism>
<evidence type="ECO:0000256" key="1">
    <source>
        <dbReference type="SAM" id="MobiDB-lite"/>
    </source>
</evidence>
<evidence type="ECO:0000313" key="4">
    <source>
        <dbReference type="Proteomes" id="UP000268162"/>
    </source>
</evidence>
<evidence type="ECO:0008006" key="5">
    <source>
        <dbReference type="Google" id="ProtNLM"/>
    </source>
</evidence>
<feature type="compositionally biased region" description="Polar residues" evidence="1">
    <location>
        <begin position="31"/>
        <end position="40"/>
    </location>
</feature>